<proteinExistence type="predicted"/>
<evidence type="ECO:0000313" key="1">
    <source>
        <dbReference type="EMBL" id="KAF2533485.1"/>
    </source>
</evidence>
<name>A0A8S9FIA5_BRACR</name>
<reference evidence="1" key="1">
    <citation type="submission" date="2019-12" db="EMBL/GenBank/DDBJ databases">
        <title>Genome sequencing and annotation of Brassica cretica.</title>
        <authorList>
            <person name="Studholme D.J."/>
            <person name="Sarris P.F."/>
        </authorList>
    </citation>
    <scope>NUCLEOTIDE SEQUENCE</scope>
    <source>
        <strain evidence="1">PFS-102/07</strain>
        <tissue evidence="1">Leaf</tissue>
    </source>
</reference>
<gene>
    <name evidence="1" type="ORF">F2Q70_00029323</name>
</gene>
<protein>
    <submittedName>
        <fullName evidence="1">Uncharacterized protein</fullName>
    </submittedName>
</protein>
<organism evidence="1">
    <name type="scientific">Brassica cretica</name>
    <name type="common">Mustard</name>
    <dbReference type="NCBI Taxonomy" id="69181"/>
    <lineage>
        <taxon>Eukaryota</taxon>
        <taxon>Viridiplantae</taxon>
        <taxon>Streptophyta</taxon>
        <taxon>Embryophyta</taxon>
        <taxon>Tracheophyta</taxon>
        <taxon>Spermatophyta</taxon>
        <taxon>Magnoliopsida</taxon>
        <taxon>eudicotyledons</taxon>
        <taxon>Gunneridae</taxon>
        <taxon>Pentapetalae</taxon>
        <taxon>rosids</taxon>
        <taxon>malvids</taxon>
        <taxon>Brassicales</taxon>
        <taxon>Brassicaceae</taxon>
        <taxon>Brassiceae</taxon>
        <taxon>Brassica</taxon>
    </lineage>
</organism>
<dbReference type="AlphaFoldDB" id="A0A8S9FIA5"/>
<dbReference type="EMBL" id="QGKY02002305">
    <property type="protein sequence ID" value="KAF2533485.1"/>
    <property type="molecule type" value="Genomic_DNA"/>
</dbReference>
<comment type="caution">
    <text evidence="1">The sequence shown here is derived from an EMBL/GenBank/DDBJ whole genome shotgun (WGS) entry which is preliminary data.</text>
</comment>
<accession>A0A8S9FIA5</accession>
<sequence>MVEQIIRLKAHPRSILRPPRTLELHDRSLSPAIRPPTSPPSLPQCVLIRITPWITSSCNMFLRRFSVDVFFGFPYRLLILDSLYFDTSQSIALGLESLLFFTSHCSSILDVSP</sequence>